<reference evidence="1 2" key="1">
    <citation type="submission" date="2020-08" db="EMBL/GenBank/DDBJ databases">
        <title>Genomic Encyclopedia of Type Strains, Phase IV (KMG-IV): sequencing the most valuable type-strain genomes for metagenomic binning, comparative biology and taxonomic classification.</title>
        <authorList>
            <person name="Goeker M."/>
        </authorList>
    </citation>
    <scope>NUCLEOTIDE SEQUENCE [LARGE SCALE GENOMIC DNA]</scope>
    <source>
        <strain evidence="1 2">DSM 29854</strain>
    </source>
</reference>
<gene>
    <name evidence="1" type="ORF">FHS90_003691</name>
</gene>
<name>A0A839GVR2_9BACT</name>
<evidence type="ECO:0000313" key="1">
    <source>
        <dbReference type="EMBL" id="MBA9078957.1"/>
    </source>
</evidence>
<evidence type="ECO:0000313" key="2">
    <source>
        <dbReference type="Proteomes" id="UP000563094"/>
    </source>
</evidence>
<accession>A0A839GVR2</accession>
<comment type="caution">
    <text evidence="1">The sequence shown here is derived from an EMBL/GenBank/DDBJ whole genome shotgun (WGS) entry which is preliminary data.</text>
</comment>
<dbReference type="Proteomes" id="UP000563094">
    <property type="component" value="Unassembled WGS sequence"/>
</dbReference>
<organism evidence="1 2">
    <name type="scientific">Rufibacter quisquiliarum</name>
    <dbReference type="NCBI Taxonomy" id="1549639"/>
    <lineage>
        <taxon>Bacteria</taxon>
        <taxon>Pseudomonadati</taxon>
        <taxon>Bacteroidota</taxon>
        <taxon>Cytophagia</taxon>
        <taxon>Cytophagales</taxon>
        <taxon>Hymenobacteraceae</taxon>
        <taxon>Rufibacter</taxon>
    </lineage>
</organism>
<keyword evidence="2" id="KW-1185">Reference proteome</keyword>
<proteinExistence type="predicted"/>
<dbReference type="EMBL" id="JACJIQ010000017">
    <property type="protein sequence ID" value="MBA9078957.1"/>
    <property type="molecule type" value="Genomic_DNA"/>
</dbReference>
<dbReference type="RefSeq" id="WP_182514014.1">
    <property type="nucleotide sequence ID" value="NZ_JACJIQ010000017.1"/>
</dbReference>
<dbReference type="AlphaFoldDB" id="A0A839GVR2"/>
<sequence>MIEVIQALRQHITSKIPSIKKVERWNNQLSNEGKGVISRLDVVYLEFANITTVTVSRGVQHCTVAPLRVRLPGKGTEDGDVLLGRAQELYKVLQGFSGGPLLTPMERVKIYQDTKHDSIEQMVQDFTFKYTDDYKAVGRSQSMTPELEVTA</sequence>
<protein>
    <submittedName>
        <fullName evidence="1">Uncharacterized protein</fullName>
    </submittedName>
</protein>